<dbReference type="CDD" id="cd03255">
    <property type="entry name" value="ABC_MJ0796_LolCDE_FtsE"/>
    <property type="match status" value="1"/>
</dbReference>
<proteinExistence type="inferred from homology"/>
<dbReference type="InterPro" id="IPR017871">
    <property type="entry name" value="ABC_transporter-like_CS"/>
</dbReference>
<dbReference type="GO" id="GO:0005524">
    <property type="term" value="F:ATP binding"/>
    <property type="evidence" value="ECO:0007669"/>
    <property type="project" value="UniProtKB-KW"/>
</dbReference>
<dbReference type="InterPro" id="IPR003439">
    <property type="entry name" value="ABC_transporter-like_ATP-bd"/>
</dbReference>
<evidence type="ECO:0000256" key="3">
    <source>
        <dbReference type="ARBA" id="ARBA00022741"/>
    </source>
</evidence>
<evidence type="ECO:0000256" key="4">
    <source>
        <dbReference type="ARBA" id="ARBA00022840"/>
    </source>
</evidence>
<accession>A0ABT2Y5P7</accession>
<keyword evidence="3" id="KW-0547">Nucleotide-binding</keyword>
<evidence type="ECO:0000256" key="1">
    <source>
        <dbReference type="ARBA" id="ARBA00005417"/>
    </source>
</evidence>
<comment type="caution">
    <text evidence="6">The sequence shown here is derived from an EMBL/GenBank/DDBJ whole genome shotgun (WGS) entry which is preliminary data.</text>
</comment>
<dbReference type="InterPro" id="IPR017911">
    <property type="entry name" value="MacB-like_ATP-bd"/>
</dbReference>
<dbReference type="PANTHER" id="PTHR42798">
    <property type="entry name" value="LIPOPROTEIN-RELEASING SYSTEM ATP-BINDING PROTEIN LOLD"/>
    <property type="match status" value="1"/>
</dbReference>
<comment type="similarity">
    <text evidence="1">Belongs to the ABC transporter superfamily.</text>
</comment>
<keyword evidence="7" id="KW-1185">Reference proteome</keyword>
<dbReference type="PROSITE" id="PS00211">
    <property type="entry name" value="ABC_TRANSPORTER_1"/>
    <property type="match status" value="1"/>
</dbReference>
<evidence type="ECO:0000256" key="2">
    <source>
        <dbReference type="ARBA" id="ARBA00022448"/>
    </source>
</evidence>
<evidence type="ECO:0000313" key="6">
    <source>
        <dbReference type="EMBL" id="MCV2232072.1"/>
    </source>
</evidence>
<reference evidence="6" key="1">
    <citation type="submission" date="2022-09" db="EMBL/GenBank/DDBJ databases">
        <title>Novel Mycoplasma species identified in domestic and wild animals.</title>
        <authorList>
            <person name="Volokhov D.V."/>
            <person name="Furtak V.A."/>
            <person name="Zagorodnyaya T.A."/>
        </authorList>
    </citation>
    <scope>NUCLEOTIDE SEQUENCE</scope>
    <source>
        <strain evidence="6">Oakley</strain>
    </source>
</reference>
<dbReference type="PANTHER" id="PTHR42798:SF2">
    <property type="entry name" value="ABC TRANSPORTER ATP-BINDING PROTEIN MG467-RELATED"/>
    <property type="match status" value="1"/>
</dbReference>
<dbReference type="RefSeq" id="WP_263608237.1">
    <property type="nucleotide sequence ID" value="NZ_JAOVQM010000003.1"/>
</dbReference>
<dbReference type="SUPFAM" id="SSF52540">
    <property type="entry name" value="P-loop containing nucleoside triphosphate hydrolases"/>
    <property type="match status" value="1"/>
</dbReference>
<protein>
    <submittedName>
        <fullName evidence="6">ABC transporter ATP-binding protein</fullName>
    </submittedName>
</protein>
<evidence type="ECO:0000259" key="5">
    <source>
        <dbReference type="PROSITE" id="PS50893"/>
    </source>
</evidence>
<dbReference type="InterPro" id="IPR003593">
    <property type="entry name" value="AAA+_ATPase"/>
</dbReference>
<dbReference type="SMART" id="SM00382">
    <property type="entry name" value="AAA"/>
    <property type="match status" value="1"/>
</dbReference>
<sequence>MEQIVLKDVKKTYYPDVLNRPVLNHLSLSIHAGEFVGIIGPSGSGKTTLLYVMSGLEPADSGEVTLFQKPLAHYLESDRAMLRRDLIGFVFQFFNLIPNLTIYDNMKLANVIIKHKGLTIEEALDLVGLKDVMHQYPSQLSGGMQQRASIARAILGEKKIIFADEPTGNLDHHTSLEIMELFRKLNQTLGITIVMVTHNESLLSYTNRVIRLLDGNIINDEQI</sequence>
<feature type="domain" description="ABC transporter" evidence="5">
    <location>
        <begin position="4"/>
        <end position="223"/>
    </location>
</feature>
<name>A0ABT2Y5P7_9MOLU</name>
<organism evidence="6 7">
    <name type="scientific">Paracholeplasma manati</name>
    <dbReference type="NCBI Taxonomy" id="591373"/>
    <lineage>
        <taxon>Bacteria</taxon>
        <taxon>Bacillati</taxon>
        <taxon>Mycoplasmatota</taxon>
        <taxon>Mollicutes</taxon>
        <taxon>Acholeplasmatales</taxon>
        <taxon>Acholeplasmataceae</taxon>
        <taxon>Paracholeplasma</taxon>
    </lineage>
</organism>
<keyword evidence="4 6" id="KW-0067">ATP-binding</keyword>
<dbReference type="InterPro" id="IPR027417">
    <property type="entry name" value="P-loop_NTPase"/>
</dbReference>
<gene>
    <name evidence="6" type="ORF">N7548_04435</name>
</gene>
<keyword evidence="2" id="KW-0813">Transport</keyword>
<dbReference type="EMBL" id="JAOVQM010000003">
    <property type="protein sequence ID" value="MCV2232072.1"/>
    <property type="molecule type" value="Genomic_DNA"/>
</dbReference>
<evidence type="ECO:0000313" key="7">
    <source>
        <dbReference type="Proteomes" id="UP001177160"/>
    </source>
</evidence>
<dbReference type="Pfam" id="PF00005">
    <property type="entry name" value="ABC_tran"/>
    <property type="match status" value="1"/>
</dbReference>
<dbReference type="Gene3D" id="3.40.50.300">
    <property type="entry name" value="P-loop containing nucleotide triphosphate hydrolases"/>
    <property type="match status" value="1"/>
</dbReference>
<dbReference type="Proteomes" id="UP001177160">
    <property type="component" value="Unassembled WGS sequence"/>
</dbReference>
<dbReference type="PROSITE" id="PS50893">
    <property type="entry name" value="ABC_TRANSPORTER_2"/>
    <property type="match status" value="1"/>
</dbReference>